<dbReference type="Proteomes" id="UP000309676">
    <property type="component" value="Unassembled WGS sequence"/>
</dbReference>
<evidence type="ECO:0000313" key="2">
    <source>
        <dbReference type="EMBL" id="TLS51561.1"/>
    </source>
</evidence>
<dbReference type="AlphaFoldDB" id="A0A5R9G775"/>
<evidence type="ECO:0000259" key="1">
    <source>
        <dbReference type="PROSITE" id="PS50003"/>
    </source>
</evidence>
<keyword evidence="3" id="KW-1185">Reference proteome</keyword>
<dbReference type="OrthoDB" id="1739422at2"/>
<dbReference type="RefSeq" id="WP_138194720.1">
    <property type="nucleotide sequence ID" value="NZ_VCIW01000008.1"/>
</dbReference>
<name>A0A5R9G775_9BACL</name>
<reference evidence="2 3" key="1">
    <citation type="submission" date="2019-05" db="EMBL/GenBank/DDBJ databases">
        <authorList>
            <person name="Narsing Rao M.P."/>
            <person name="Li W.J."/>
        </authorList>
    </citation>
    <scope>NUCLEOTIDE SEQUENCE [LARGE SCALE GENOMIC DNA]</scope>
    <source>
        <strain evidence="2 3">SYSU_K30003</strain>
    </source>
</reference>
<organism evidence="2 3">
    <name type="scientific">Paenibacillus antri</name>
    <dbReference type="NCBI Taxonomy" id="2582848"/>
    <lineage>
        <taxon>Bacteria</taxon>
        <taxon>Bacillati</taxon>
        <taxon>Bacillota</taxon>
        <taxon>Bacilli</taxon>
        <taxon>Bacillales</taxon>
        <taxon>Paenibacillaceae</taxon>
        <taxon>Paenibacillus</taxon>
    </lineage>
</organism>
<dbReference type="InterPro" id="IPR001849">
    <property type="entry name" value="PH_domain"/>
</dbReference>
<accession>A0A5R9G775</accession>
<feature type="domain" description="PH" evidence="1">
    <location>
        <begin position="1"/>
        <end position="25"/>
    </location>
</feature>
<gene>
    <name evidence="2" type="ORF">FE782_13730</name>
</gene>
<protein>
    <recommendedName>
        <fullName evidence="1">PH domain-containing protein</fullName>
    </recommendedName>
</protein>
<comment type="caution">
    <text evidence="2">The sequence shown here is derived from an EMBL/GenBank/DDBJ whole genome shotgun (WGS) entry which is preliminary data.</text>
</comment>
<dbReference type="PROSITE" id="PS50003">
    <property type="entry name" value="PH_DOMAIN"/>
    <property type="match status" value="1"/>
</dbReference>
<sequence>MSIVLTEADEERIRAWIEALESDRAGSIANEEAIARIGLPYPIAGAGKHRIVFDAGEGLVLKVAKVPKGVACNGNEVWLYDRSPPELRRHLCDIVDFGYGWVVMKKMTARVPFRDRYVEQLDRICEEFLAAGIVIRDLYTRRRNRPRKKNIRLDEKRDKVVLIDYANVHIAIGSPGEA</sequence>
<dbReference type="EMBL" id="VCIW01000008">
    <property type="protein sequence ID" value="TLS51561.1"/>
    <property type="molecule type" value="Genomic_DNA"/>
</dbReference>
<proteinExistence type="predicted"/>
<evidence type="ECO:0000313" key="3">
    <source>
        <dbReference type="Proteomes" id="UP000309676"/>
    </source>
</evidence>